<gene>
    <name evidence="3" type="ORF">OJ16_10920</name>
</gene>
<comment type="caution">
    <text evidence="3">The sequence shown here is derived from an EMBL/GenBank/DDBJ whole genome shotgun (WGS) entry which is preliminary data.</text>
</comment>
<accession>A0A0C2NN62</accession>
<dbReference type="GO" id="GO:0043107">
    <property type="term" value="P:type IV pilus-dependent motility"/>
    <property type="evidence" value="ECO:0007669"/>
    <property type="project" value="InterPro"/>
</dbReference>
<dbReference type="InterPro" id="IPR007445">
    <property type="entry name" value="PilO"/>
</dbReference>
<proteinExistence type="predicted"/>
<evidence type="ECO:0000313" key="3">
    <source>
        <dbReference type="EMBL" id="KII77715.1"/>
    </source>
</evidence>
<dbReference type="Proteomes" id="UP000031672">
    <property type="component" value="Unassembled WGS sequence"/>
</dbReference>
<sequence length="196" mass="22964">MANYNELDVEEIIQWPFPAQLVVLSVLLLALQAVGYWWYLDEKRSDLTQLKQQEQTLKQTLQVKANQVAALPHMQDQLDELSERYQYLSQQLPMEKELATMLASVNEEGLKNKLTFTRIDWGSKENQNFLYRLPLNIELTGDYDNIGQFSQAIASLSRIINFVDVDWQRVSLESKTLHFRVRAFTYQFKPEVKDES</sequence>
<dbReference type="PANTHER" id="PTHR39555">
    <property type="entry name" value="FIMBRIAL ASSEMBLY PROTEIN PILO-LIKE PROTEIN-RELATED"/>
    <property type="match status" value="1"/>
</dbReference>
<feature type="coiled-coil region" evidence="1">
    <location>
        <begin position="40"/>
        <end position="91"/>
    </location>
</feature>
<dbReference type="OrthoDB" id="9802133at2"/>
<dbReference type="STRING" id="1461322.OJ16_10920"/>
<dbReference type="InterPro" id="IPR014717">
    <property type="entry name" value="Transl_elong_EF1B/ribsomal_bS6"/>
</dbReference>
<dbReference type="Pfam" id="PF04350">
    <property type="entry name" value="PilO"/>
    <property type="match status" value="1"/>
</dbReference>
<keyword evidence="1" id="KW-0175">Coiled coil</keyword>
<dbReference type="GO" id="GO:0043683">
    <property type="term" value="P:type IV pilus assembly"/>
    <property type="evidence" value="ECO:0007669"/>
    <property type="project" value="InterPro"/>
</dbReference>
<dbReference type="PANTHER" id="PTHR39555:SF1">
    <property type="entry name" value="TYPE IV PILUS INNER MEMBRANE COMPONENT PILO"/>
    <property type="match status" value="1"/>
</dbReference>
<dbReference type="EMBL" id="JTKH01000020">
    <property type="protein sequence ID" value="KII77715.1"/>
    <property type="molecule type" value="Genomic_DNA"/>
</dbReference>
<dbReference type="AlphaFoldDB" id="A0A0C2NN62"/>
<accession>A0A0C2JU96</accession>
<dbReference type="RefSeq" id="WP_040990566.1">
    <property type="nucleotide sequence ID" value="NZ_JBFRUC010000041.1"/>
</dbReference>
<keyword evidence="4" id="KW-1185">Reference proteome</keyword>
<evidence type="ECO:0000256" key="2">
    <source>
        <dbReference type="SAM" id="Phobius"/>
    </source>
</evidence>
<protein>
    <submittedName>
        <fullName evidence="3">Fimbrial protein</fullName>
    </submittedName>
</protein>
<evidence type="ECO:0000256" key="1">
    <source>
        <dbReference type="SAM" id="Coils"/>
    </source>
</evidence>
<keyword evidence="2" id="KW-0472">Membrane</keyword>
<feature type="transmembrane region" description="Helical" evidence="2">
    <location>
        <begin position="20"/>
        <end position="40"/>
    </location>
</feature>
<dbReference type="Gene3D" id="3.30.70.60">
    <property type="match status" value="1"/>
</dbReference>
<evidence type="ECO:0000313" key="4">
    <source>
        <dbReference type="Proteomes" id="UP000031672"/>
    </source>
</evidence>
<dbReference type="PIRSF" id="PIRSF016482">
    <property type="entry name" value="PilO"/>
    <property type="match status" value="1"/>
</dbReference>
<keyword evidence="2" id="KW-0812">Transmembrane</keyword>
<name>A0A0C2NN62_9VIBR</name>
<organism evidence="3 4">
    <name type="scientific">Vibrio renipiscarius</name>
    <dbReference type="NCBI Taxonomy" id="1461322"/>
    <lineage>
        <taxon>Bacteria</taxon>
        <taxon>Pseudomonadati</taxon>
        <taxon>Pseudomonadota</taxon>
        <taxon>Gammaproteobacteria</taxon>
        <taxon>Vibrionales</taxon>
        <taxon>Vibrionaceae</taxon>
        <taxon>Vibrio</taxon>
    </lineage>
</organism>
<keyword evidence="2" id="KW-1133">Transmembrane helix</keyword>
<reference evidence="3 4" key="1">
    <citation type="submission" date="2014-11" db="EMBL/GenBank/DDBJ databases">
        <title>Draft Genome Sequence of Vibrio piscirenalis strains CECT 8603T and CECT 8604, two marine Gammaproteobacterium isolated from cultured gilthead sea bream (Sparus aurata).</title>
        <authorList>
            <person name="Arahal D.R."/>
            <person name="Rodrigo-Torres L."/>
            <person name="Lucena T."/>
            <person name="Pujalte M.J."/>
        </authorList>
    </citation>
    <scope>NUCLEOTIDE SEQUENCE [LARGE SCALE GENOMIC DNA]</scope>
    <source>
        <strain evidence="3 4">DCR 1-4-2</strain>
    </source>
</reference>